<accession>A0AA40F130</accession>
<organism evidence="3 4">
    <name type="scientific">Schizothecium vesticola</name>
    <dbReference type="NCBI Taxonomy" id="314040"/>
    <lineage>
        <taxon>Eukaryota</taxon>
        <taxon>Fungi</taxon>
        <taxon>Dikarya</taxon>
        <taxon>Ascomycota</taxon>
        <taxon>Pezizomycotina</taxon>
        <taxon>Sordariomycetes</taxon>
        <taxon>Sordariomycetidae</taxon>
        <taxon>Sordariales</taxon>
        <taxon>Schizotheciaceae</taxon>
        <taxon>Schizothecium</taxon>
    </lineage>
</organism>
<dbReference type="EMBL" id="JAUKUD010000003">
    <property type="protein sequence ID" value="KAK0749213.1"/>
    <property type="molecule type" value="Genomic_DNA"/>
</dbReference>
<feature type="region of interest" description="Disordered" evidence="1">
    <location>
        <begin position="51"/>
        <end position="73"/>
    </location>
</feature>
<feature type="transmembrane region" description="Helical" evidence="2">
    <location>
        <begin position="180"/>
        <end position="204"/>
    </location>
</feature>
<keyword evidence="4" id="KW-1185">Reference proteome</keyword>
<dbReference type="Proteomes" id="UP001172155">
    <property type="component" value="Unassembled WGS sequence"/>
</dbReference>
<proteinExistence type="predicted"/>
<keyword evidence="2" id="KW-0472">Membrane</keyword>
<reference evidence="3" key="1">
    <citation type="submission" date="2023-06" db="EMBL/GenBank/DDBJ databases">
        <title>Genome-scale phylogeny and comparative genomics of the fungal order Sordariales.</title>
        <authorList>
            <consortium name="Lawrence Berkeley National Laboratory"/>
            <person name="Hensen N."/>
            <person name="Bonometti L."/>
            <person name="Westerberg I."/>
            <person name="Brannstrom I.O."/>
            <person name="Guillou S."/>
            <person name="Cros-Aarteil S."/>
            <person name="Calhoun S."/>
            <person name="Haridas S."/>
            <person name="Kuo A."/>
            <person name="Mondo S."/>
            <person name="Pangilinan J."/>
            <person name="Riley R."/>
            <person name="LaButti K."/>
            <person name="Andreopoulos B."/>
            <person name="Lipzen A."/>
            <person name="Chen C."/>
            <person name="Yanf M."/>
            <person name="Daum C."/>
            <person name="Ng V."/>
            <person name="Clum A."/>
            <person name="Steindorff A."/>
            <person name="Ohm R."/>
            <person name="Martin F."/>
            <person name="Silar P."/>
            <person name="Natvig D."/>
            <person name="Lalanne C."/>
            <person name="Gautier V."/>
            <person name="Ament-velasquez S.L."/>
            <person name="Kruys A."/>
            <person name="Hutchinson M.I."/>
            <person name="Powell A.J."/>
            <person name="Barry K."/>
            <person name="Miller A.N."/>
            <person name="Grigoriev I.V."/>
            <person name="Debuchy R."/>
            <person name="Gladieux P."/>
            <person name="Thoren M.H."/>
            <person name="Johannesson H."/>
        </authorList>
    </citation>
    <scope>NUCLEOTIDE SEQUENCE</scope>
    <source>
        <strain evidence="3">SMH3187-1</strain>
    </source>
</reference>
<feature type="compositionally biased region" description="Polar residues" evidence="1">
    <location>
        <begin position="106"/>
        <end position="132"/>
    </location>
</feature>
<name>A0AA40F130_9PEZI</name>
<evidence type="ECO:0000313" key="3">
    <source>
        <dbReference type="EMBL" id="KAK0749213.1"/>
    </source>
</evidence>
<keyword evidence="2" id="KW-0812">Transmembrane</keyword>
<evidence type="ECO:0000256" key="2">
    <source>
        <dbReference type="SAM" id="Phobius"/>
    </source>
</evidence>
<sequence length="611" mass="66265">MVGMRDEEAEANRRYQREMQVLLDSIANQAKTFHRDCPDVPPYLSDVASIDSVPTGSPGELVPSRHGDRGHLTSSTRLLQPSIQPPTFFVTNLTINTNNNAPVTNLDNSSTVTSHSNTLQANHTSSSISQVGDSAATTSTTTGAPGRLMLLLAKVGTAILGLASGILTKMFRDTIRGPMHYLMMLMLRLAILVLIVIVPLYVALGRLFDLFQDQLSLGVGFAWGQISPLGRSFASLWAWAAWASGLSSGSQYTTAGTVPATQTDTVTPTKYTTSFKRIITNPVQLSLFSQQNQQAMEELTEGPSACSSILVGVVREERGSRDQAGTEAGGEDVTPDKLVRELVGSVNITALTDGDVELFRHMSHAIIQQLDVVNLLTGRVRAHPISLDGYPGTVKRFLLLPFYEPFAAARDRLYEGIAHLDQIAQSRLESTAISERVRGAEQSTTAHAAAQRRVTGKYATKLEKRRSELMRKLMGLTKTRQRRPAGMAASPDEAESIDEVIAQMAAARGVAMVAASAGAILASQLDAVRIASHTMSSQMEKEYDLLSMSSQRLGRMVGEIDVLVTRNIHPNEIKFALEHADATLITVLESIYSVALLYFDNWPVSEEGGVA</sequence>
<keyword evidence="2" id="KW-1133">Transmembrane helix</keyword>
<comment type="caution">
    <text evidence="3">The sequence shown here is derived from an EMBL/GenBank/DDBJ whole genome shotgun (WGS) entry which is preliminary data.</text>
</comment>
<dbReference type="AlphaFoldDB" id="A0AA40F130"/>
<evidence type="ECO:0000313" key="4">
    <source>
        <dbReference type="Proteomes" id="UP001172155"/>
    </source>
</evidence>
<evidence type="ECO:0000256" key="1">
    <source>
        <dbReference type="SAM" id="MobiDB-lite"/>
    </source>
</evidence>
<gene>
    <name evidence="3" type="ORF">B0T18DRAFT_388844</name>
</gene>
<feature type="region of interest" description="Disordered" evidence="1">
    <location>
        <begin position="106"/>
        <end position="139"/>
    </location>
</feature>
<protein>
    <submittedName>
        <fullName evidence="3">Uncharacterized protein</fullName>
    </submittedName>
</protein>
<feature type="transmembrane region" description="Helical" evidence="2">
    <location>
        <begin position="148"/>
        <end position="168"/>
    </location>
</feature>